<evidence type="ECO:0000256" key="2">
    <source>
        <dbReference type="SAM" id="Coils"/>
    </source>
</evidence>
<proteinExistence type="predicted"/>
<name>A0A517SP08_9BACT</name>
<evidence type="ECO:0000313" key="5">
    <source>
        <dbReference type="Proteomes" id="UP000315003"/>
    </source>
</evidence>
<dbReference type="PROSITE" id="PS51123">
    <property type="entry name" value="OMPA_2"/>
    <property type="match status" value="1"/>
</dbReference>
<dbReference type="InterPro" id="IPR036737">
    <property type="entry name" value="OmpA-like_sf"/>
</dbReference>
<keyword evidence="2" id="KW-0175">Coiled coil</keyword>
<keyword evidence="4" id="KW-0449">Lipoprotein</keyword>
<dbReference type="InterPro" id="IPR006665">
    <property type="entry name" value="OmpA-like"/>
</dbReference>
<dbReference type="RefSeq" id="WP_419187965.1">
    <property type="nucleotide sequence ID" value="NZ_CP036272.1"/>
</dbReference>
<evidence type="ECO:0000259" key="3">
    <source>
        <dbReference type="PROSITE" id="PS51123"/>
    </source>
</evidence>
<feature type="coiled-coil region" evidence="2">
    <location>
        <begin position="52"/>
        <end position="128"/>
    </location>
</feature>
<accession>A0A517SP08</accession>
<evidence type="ECO:0000256" key="1">
    <source>
        <dbReference type="PROSITE-ProRule" id="PRU00473"/>
    </source>
</evidence>
<gene>
    <name evidence="4" type="primary">yiaD</name>
    <name evidence="4" type="ORF">SV7mr_03420</name>
</gene>
<sequence length="285" mass="30451">MTTTNPFTRTQRLAVWVAFGVVGLPALGCHQTPYLPGGPGVPAQTIGGVPVAAGNNAQVAELSRRVNELDRNNKDLHMEVANLITQRDLNAAQLQKTKEELNLTVQRLDEANALAQNFQSQARTLQASVQQRGGASIQPNTNLAASAARLQLNPLVVQQDGGSVRIVLPSDQLFEPNTARMLPRADQMLAPVAAQLRTVFPKQRIDIEGHTDSTPAAMGGPAVSHQLASAQASAILDALTRRANMPAAQFSVKSEGIARPVGSNETPAGRAANRRIELVVRPDFF</sequence>
<dbReference type="PANTHER" id="PTHR30329:SF21">
    <property type="entry name" value="LIPOPROTEIN YIAD-RELATED"/>
    <property type="match status" value="1"/>
</dbReference>
<protein>
    <submittedName>
        <fullName evidence="4">Putative lipoprotein YiaD</fullName>
    </submittedName>
</protein>
<reference evidence="4 5" key="1">
    <citation type="submission" date="2019-02" db="EMBL/GenBank/DDBJ databases">
        <title>Deep-cultivation of Planctomycetes and their phenomic and genomic characterization uncovers novel biology.</title>
        <authorList>
            <person name="Wiegand S."/>
            <person name="Jogler M."/>
            <person name="Boedeker C."/>
            <person name="Pinto D."/>
            <person name="Vollmers J."/>
            <person name="Rivas-Marin E."/>
            <person name="Kohn T."/>
            <person name="Peeters S.H."/>
            <person name="Heuer A."/>
            <person name="Rast P."/>
            <person name="Oberbeckmann S."/>
            <person name="Bunk B."/>
            <person name="Jeske O."/>
            <person name="Meyerdierks A."/>
            <person name="Storesund J.E."/>
            <person name="Kallscheuer N."/>
            <person name="Luecker S."/>
            <person name="Lage O.M."/>
            <person name="Pohl T."/>
            <person name="Merkel B.J."/>
            <person name="Hornburger P."/>
            <person name="Mueller R.-W."/>
            <person name="Bruemmer F."/>
            <person name="Labrenz M."/>
            <person name="Spormann A.M."/>
            <person name="Op den Camp H."/>
            <person name="Overmann J."/>
            <person name="Amann R."/>
            <person name="Jetten M.S.M."/>
            <person name="Mascher T."/>
            <person name="Medema M.H."/>
            <person name="Devos D.P."/>
            <person name="Kaster A.-K."/>
            <person name="Ovreas L."/>
            <person name="Rohde M."/>
            <person name="Galperin M.Y."/>
            <person name="Jogler C."/>
        </authorList>
    </citation>
    <scope>NUCLEOTIDE SEQUENCE [LARGE SCALE GENOMIC DNA]</scope>
    <source>
        <strain evidence="4 5">SV_7m_r</strain>
    </source>
</reference>
<feature type="domain" description="OmpA-like" evidence="3">
    <location>
        <begin position="161"/>
        <end position="284"/>
    </location>
</feature>
<dbReference type="CDD" id="cd07185">
    <property type="entry name" value="OmpA_C-like"/>
    <property type="match status" value="1"/>
</dbReference>
<dbReference type="InterPro" id="IPR050330">
    <property type="entry name" value="Bact_OuterMem_StrucFunc"/>
</dbReference>
<dbReference type="AlphaFoldDB" id="A0A517SP08"/>
<keyword evidence="1" id="KW-0472">Membrane</keyword>
<dbReference type="Gene3D" id="3.30.1330.60">
    <property type="entry name" value="OmpA-like domain"/>
    <property type="match status" value="1"/>
</dbReference>
<dbReference type="SUPFAM" id="SSF103088">
    <property type="entry name" value="OmpA-like"/>
    <property type="match status" value="1"/>
</dbReference>
<dbReference type="Pfam" id="PF00691">
    <property type="entry name" value="OmpA"/>
    <property type="match status" value="1"/>
</dbReference>
<dbReference type="Proteomes" id="UP000315003">
    <property type="component" value="Chromosome"/>
</dbReference>
<dbReference type="GO" id="GO:0016020">
    <property type="term" value="C:membrane"/>
    <property type="evidence" value="ECO:0007669"/>
    <property type="project" value="UniProtKB-UniRule"/>
</dbReference>
<keyword evidence="5" id="KW-1185">Reference proteome</keyword>
<organism evidence="4 5">
    <name type="scientific">Stieleria bergensis</name>
    <dbReference type="NCBI Taxonomy" id="2528025"/>
    <lineage>
        <taxon>Bacteria</taxon>
        <taxon>Pseudomonadati</taxon>
        <taxon>Planctomycetota</taxon>
        <taxon>Planctomycetia</taxon>
        <taxon>Pirellulales</taxon>
        <taxon>Pirellulaceae</taxon>
        <taxon>Stieleria</taxon>
    </lineage>
</organism>
<evidence type="ECO:0000313" key="4">
    <source>
        <dbReference type="EMBL" id="QDT57857.1"/>
    </source>
</evidence>
<dbReference type="PANTHER" id="PTHR30329">
    <property type="entry name" value="STATOR ELEMENT OF FLAGELLAR MOTOR COMPLEX"/>
    <property type="match status" value="1"/>
</dbReference>
<dbReference type="EMBL" id="CP036272">
    <property type="protein sequence ID" value="QDT57857.1"/>
    <property type="molecule type" value="Genomic_DNA"/>
</dbReference>